<gene>
    <name evidence="3" type="ORF">BST99_02510</name>
</gene>
<keyword evidence="1" id="KW-0812">Transmembrane</keyword>
<feature type="transmembrane region" description="Helical" evidence="1">
    <location>
        <begin position="112"/>
        <end position="129"/>
    </location>
</feature>
<dbReference type="Proteomes" id="UP000239366">
    <property type="component" value="Unassembled WGS sequence"/>
</dbReference>
<keyword evidence="1" id="KW-0472">Membrane</keyword>
<dbReference type="EMBL" id="MQVX01000001">
    <property type="protein sequence ID" value="PQJ14762.1"/>
    <property type="molecule type" value="Genomic_DNA"/>
</dbReference>
<dbReference type="GO" id="GO:0005886">
    <property type="term" value="C:plasma membrane"/>
    <property type="evidence" value="ECO:0007669"/>
    <property type="project" value="TreeGrafter"/>
</dbReference>
<sequence length="153" mass="17628">MGLNLVLALKRIFLAFYICFVVYPNVIGMPWNLNRSSLDLFEISPLLIEEMSGYRAPISDVPYFFGYLFSLTKTLGSLLIILGLSTRIIGVCYFLVAAFYLYNYPYVSDFNYAFPIVFVTFSLLLLYFGGGKYSLDYRIGKKFGWIRPYRLSS</sequence>
<organism evidence="3 4">
    <name type="scientific">Aureicoccus marinus</name>
    <dbReference type="NCBI Taxonomy" id="754435"/>
    <lineage>
        <taxon>Bacteria</taxon>
        <taxon>Pseudomonadati</taxon>
        <taxon>Bacteroidota</taxon>
        <taxon>Flavobacteriia</taxon>
        <taxon>Flavobacteriales</taxon>
        <taxon>Flavobacteriaceae</taxon>
        <taxon>Aureicoccus</taxon>
    </lineage>
</organism>
<dbReference type="InterPro" id="IPR007301">
    <property type="entry name" value="DoxD"/>
</dbReference>
<keyword evidence="4" id="KW-1185">Reference proteome</keyword>
<dbReference type="Pfam" id="PF04173">
    <property type="entry name" value="DoxD"/>
    <property type="match status" value="1"/>
</dbReference>
<proteinExistence type="predicted"/>
<dbReference type="PANTHER" id="PTHR33452:SF1">
    <property type="entry name" value="INNER MEMBRANE PROTEIN YPHA-RELATED"/>
    <property type="match status" value="1"/>
</dbReference>
<protein>
    <recommendedName>
        <fullName evidence="2">TQO small subunit DoxD domain-containing protein</fullName>
    </recommendedName>
</protein>
<feature type="transmembrane region" description="Helical" evidence="1">
    <location>
        <begin position="78"/>
        <end position="100"/>
    </location>
</feature>
<evidence type="ECO:0000256" key="1">
    <source>
        <dbReference type="SAM" id="Phobius"/>
    </source>
</evidence>
<evidence type="ECO:0000313" key="3">
    <source>
        <dbReference type="EMBL" id="PQJ14762.1"/>
    </source>
</evidence>
<dbReference type="PANTHER" id="PTHR33452">
    <property type="entry name" value="OXIDOREDUCTASE CATD-RELATED"/>
    <property type="match status" value="1"/>
</dbReference>
<reference evidence="4" key="1">
    <citation type="submission" date="2016-11" db="EMBL/GenBank/DDBJ databases">
        <title>Trade-off between light-utilization and light-protection in marine flavobacteria.</title>
        <authorList>
            <person name="Kumagai Y."/>
            <person name="Yoshizawa S."/>
            <person name="Kogure K."/>
        </authorList>
    </citation>
    <scope>NUCLEOTIDE SEQUENCE [LARGE SCALE GENOMIC DNA]</scope>
    <source>
        <strain evidence="4">SG-18</strain>
    </source>
</reference>
<dbReference type="InterPro" id="IPR051907">
    <property type="entry name" value="DoxX-like_oxidoreductase"/>
</dbReference>
<dbReference type="AlphaFoldDB" id="A0A2S7T4A0"/>
<keyword evidence="1" id="KW-1133">Transmembrane helix</keyword>
<name>A0A2S7T4A0_9FLAO</name>
<comment type="caution">
    <text evidence="3">The sequence shown here is derived from an EMBL/GenBank/DDBJ whole genome shotgun (WGS) entry which is preliminary data.</text>
</comment>
<feature type="domain" description="TQO small subunit DoxD" evidence="2">
    <location>
        <begin position="67"/>
        <end position="144"/>
    </location>
</feature>
<evidence type="ECO:0000259" key="2">
    <source>
        <dbReference type="Pfam" id="PF04173"/>
    </source>
</evidence>
<accession>A0A2S7T4A0</accession>
<evidence type="ECO:0000313" key="4">
    <source>
        <dbReference type="Proteomes" id="UP000239366"/>
    </source>
</evidence>
<feature type="transmembrane region" description="Helical" evidence="1">
    <location>
        <begin position="12"/>
        <end position="33"/>
    </location>
</feature>